<dbReference type="EMBL" id="CP097507">
    <property type="protein sequence ID" value="URE07090.1"/>
    <property type="molecule type" value="Genomic_DNA"/>
</dbReference>
<dbReference type="OrthoDB" id="273452at2759"/>
<name>A0A9E7G2Y7_9LILI</name>
<protein>
    <submittedName>
        <fullName evidence="2">Serine esterase (DUF676)</fullName>
    </submittedName>
</protein>
<proteinExistence type="predicted"/>
<dbReference type="AlphaFoldDB" id="A0A9E7G2Y7"/>
<dbReference type="Proteomes" id="UP001055439">
    <property type="component" value="Chromosome 5"/>
</dbReference>
<evidence type="ECO:0000313" key="3">
    <source>
        <dbReference type="Proteomes" id="UP001055439"/>
    </source>
</evidence>
<evidence type="ECO:0000313" key="2">
    <source>
        <dbReference type="EMBL" id="URE07090.1"/>
    </source>
</evidence>
<gene>
    <name evidence="2" type="ORF">MUK42_20932</name>
</gene>
<feature type="region of interest" description="Disordered" evidence="1">
    <location>
        <begin position="1"/>
        <end position="34"/>
    </location>
</feature>
<reference evidence="2" key="1">
    <citation type="submission" date="2022-05" db="EMBL/GenBank/DDBJ databases">
        <title>The Musa troglodytarum L. genome provides insights into the mechanism of non-climacteric behaviour and enrichment of carotenoids.</title>
        <authorList>
            <person name="Wang J."/>
        </authorList>
    </citation>
    <scope>NUCLEOTIDE SEQUENCE</scope>
    <source>
        <tissue evidence="2">Leaf</tissue>
    </source>
</reference>
<keyword evidence="3" id="KW-1185">Reference proteome</keyword>
<accession>A0A9E7G2Y7</accession>
<sequence length="81" mass="9544">MEGGRARTWRAVSARKRSEVMRRPSRKPRSMNSSRIQRWTASSWSPSMISRAWRLQNLALYVYEHNKFIEVGETTDSICKL</sequence>
<organism evidence="2 3">
    <name type="scientific">Musa troglodytarum</name>
    <name type="common">fe'i banana</name>
    <dbReference type="NCBI Taxonomy" id="320322"/>
    <lineage>
        <taxon>Eukaryota</taxon>
        <taxon>Viridiplantae</taxon>
        <taxon>Streptophyta</taxon>
        <taxon>Embryophyta</taxon>
        <taxon>Tracheophyta</taxon>
        <taxon>Spermatophyta</taxon>
        <taxon>Magnoliopsida</taxon>
        <taxon>Liliopsida</taxon>
        <taxon>Zingiberales</taxon>
        <taxon>Musaceae</taxon>
        <taxon>Musa</taxon>
    </lineage>
</organism>
<evidence type="ECO:0000256" key="1">
    <source>
        <dbReference type="SAM" id="MobiDB-lite"/>
    </source>
</evidence>